<dbReference type="GO" id="GO:0048619">
    <property type="term" value="P:embryonic hindgut morphogenesis"/>
    <property type="evidence" value="ECO:0007669"/>
    <property type="project" value="TreeGrafter"/>
</dbReference>
<keyword evidence="8" id="KW-0804">Transcription</keyword>
<dbReference type="InterPro" id="IPR013087">
    <property type="entry name" value="Znf_C2H2_type"/>
</dbReference>
<comment type="subcellular location">
    <subcellularLocation>
        <location evidence="1">Nucleus</location>
    </subcellularLocation>
</comment>
<dbReference type="SUPFAM" id="SSF57667">
    <property type="entry name" value="beta-beta-alpha zinc fingers"/>
    <property type="match status" value="1"/>
</dbReference>
<gene>
    <name evidence="13" type="ORF">GWI33_021460</name>
</gene>
<evidence type="ECO:0000313" key="14">
    <source>
        <dbReference type="Proteomes" id="UP000625711"/>
    </source>
</evidence>
<keyword evidence="3" id="KW-0677">Repeat</keyword>
<dbReference type="EMBL" id="JAACXV010000067">
    <property type="protein sequence ID" value="KAF7284886.1"/>
    <property type="molecule type" value="Genomic_DNA"/>
</dbReference>
<evidence type="ECO:0000256" key="11">
    <source>
        <dbReference type="SAM" id="MobiDB-lite"/>
    </source>
</evidence>
<feature type="region of interest" description="Disordered" evidence="11">
    <location>
        <begin position="125"/>
        <end position="145"/>
    </location>
</feature>
<evidence type="ECO:0000259" key="12">
    <source>
        <dbReference type="PROSITE" id="PS50157"/>
    </source>
</evidence>
<dbReference type="PANTHER" id="PTHR14196:SF10">
    <property type="entry name" value="C2H2-TYPE DOMAIN-CONTAINING PROTEIN"/>
    <property type="match status" value="1"/>
</dbReference>
<evidence type="ECO:0000256" key="6">
    <source>
        <dbReference type="ARBA" id="ARBA00023015"/>
    </source>
</evidence>
<evidence type="ECO:0000256" key="9">
    <source>
        <dbReference type="ARBA" id="ARBA00023242"/>
    </source>
</evidence>
<dbReference type="FunFam" id="3.30.160.60:FF:000145">
    <property type="entry name" value="Zinc finger protein 574"/>
    <property type="match status" value="1"/>
</dbReference>
<feature type="domain" description="C2H2-type" evidence="12">
    <location>
        <begin position="480"/>
        <end position="507"/>
    </location>
</feature>
<evidence type="ECO:0000256" key="4">
    <source>
        <dbReference type="ARBA" id="ARBA00022771"/>
    </source>
</evidence>
<dbReference type="GO" id="GO:0008270">
    <property type="term" value="F:zinc ion binding"/>
    <property type="evidence" value="ECO:0007669"/>
    <property type="project" value="UniProtKB-KW"/>
</dbReference>
<organism evidence="13 14">
    <name type="scientific">Rhynchophorus ferrugineus</name>
    <name type="common">Red palm weevil</name>
    <name type="synonym">Curculio ferrugineus</name>
    <dbReference type="NCBI Taxonomy" id="354439"/>
    <lineage>
        <taxon>Eukaryota</taxon>
        <taxon>Metazoa</taxon>
        <taxon>Ecdysozoa</taxon>
        <taxon>Arthropoda</taxon>
        <taxon>Hexapoda</taxon>
        <taxon>Insecta</taxon>
        <taxon>Pterygota</taxon>
        <taxon>Neoptera</taxon>
        <taxon>Endopterygota</taxon>
        <taxon>Coleoptera</taxon>
        <taxon>Polyphaga</taxon>
        <taxon>Cucujiformia</taxon>
        <taxon>Curculionidae</taxon>
        <taxon>Dryophthorinae</taxon>
        <taxon>Rhynchophorus</taxon>
    </lineage>
</organism>
<evidence type="ECO:0000256" key="7">
    <source>
        <dbReference type="ARBA" id="ARBA00023125"/>
    </source>
</evidence>
<reference evidence="13" key="1">
    <citation type="submission" date="2020-08" db="EMBL/GenBank/DDBJ databases">
        <title>Genome sequencing and assembly of the red palm weevil Rhynchophorus ferrugineus.</title>
        <authorList>
            <person name="Dias G.B."/>
            <person name="Bergman C.M."/>
            <person name="Manee M."/>
        </authorList>
    </citation>
    <scope>NUCLEOTIDE SEQUENCE</scope>
    <source>
        <strain evidence="13">AA-2017</strain>
        <tissue evidence="13">Whole larva</tissue>
    </source>
</reference>
<keyword evidence="14" id="KW-1185">Reference proteome</keyword>
<name>A0A834IRV4_RHYFE</name>
<dbReference type="PROSITE" id="PS50157">
    <property type="entry name" value="ZINC_FINGER_C2H2_2"/>
    <property type="match status" value="2"/>
</dbReference>
<dbReference type="GO" id="GO:0000981">
    <property type="term" value="F:DNA-binding transcription factor activity, RNA polymerase II-specific"/>
    <property type="evidence" value="ECO:0007669"/>
    <property type="project" value="TreeGrafter"/>
</dbReference>
<keyword evidence="9" id="KW-0539">Nucleus</keyword>
<dbReference type="FunFam" id="3.30.160.60:FF:001385">
    <property type="entry name" value="zinc finger protein 774"/>
    <property type="match status" value="1"/>
</dbReference>
<evidence type="ECO:0000256" key="1">
    <source>
        <dbReference type="ARBA" id="ARBA00004123"/>
    </source>
</evidence>
<dbReference type="GO" id="GO:0005634">
    <property type="term" value="C:nucleus"/>
    <property type="evidence" value="ECO:0007669"/>
    <property type="project" value="UniProtKB-SubCell"/>
</dbReference>
<evidence type="ECO:0000256" key="8">
    <source>
        <dbReference type="ARBA" id="ARBA00023163"/>
    </source>
</evidence>
<evidence type="ECO:0000256" key="2">
    <source>
        <dbReference type="ARBA" id="ARBA00022723"/>
    </source>
</evidence>
<feature type="compositionally biased region" description="Low complexity" evidence="11">
    <location>
        <begin position="128"/>
        <end position="142"/>
    </location>
</feature>
<dbReference type="Proteomes" id="UP000625711">
    <property type="component" value="Unassembled WGS sequence"/>
</dbReference>
<sequence>MELKEPVIMDVSESFRPSGQDMTKTDFFDFVVSPDANDTQSIQQFTKQMRNVNAFLGNGVTDENRETNNNNMIITEIPTTTSDTLTNFDTTLWSEKDTVRIETAILEDLNKYWANDDANGVLQIKQESSSSSSNNNNNNNSSTDGQIYTTLTVLNGLDQAPTWYRPPISIKEEDVSMSSPGSMEHLQAGLDIESILSIMPGHINTFNSTYNDGTMSPNTDGLIKSETYTYEDSGFADNKEELANSLIIDTPLLEAHDSFNNNNNDWKLMNNNTQQNGSSDSLLRNALQGKAFVRYNREVKTPKLADNNVELRRCLSASPTKTETIYITKDETEHIPTIVAGIDANGKVVFEEQIQNRPIENTDNPTSTHSVDDILLSQLDNPYSEDFEKLKRIENEVAESVNQYCLDTSSTENTVQSNINSEQIRILYNISSPIQITTPVVTSTKPTKKYKRSNSGNKSQANLQNATSTSNGVRKERSLHYCSICSKGFKDKYSVNVHIRTHTGEKPFACSLCGKTFRQKAHLAKHYQTHIAQKNAASAGNVSSTKAKTR</sequence>
<dbReference type="Gene3D" id="3.30.160.60">
    <property type="entry name" value="Classic Zinc Finger"/>
    <property type="match status" value="2"/>
</dbReference>
<feature type="compositionally biased region" description="Polar residues" evidence="11">
    <location>
        <begin position="453"/>
        <end position="472"/>
    </location>
</feature>
<proteinExistence type="predicted"/>
<comment type="caution">
    <text evidence="13">The sequence shown here is derived from an EMBL/GenBank/DDBJ whole genome shotgun (WGS) entry which is preliminary data.</text>
</comment>
<dbReference type="InterPro" id="IPR036236">
    <property type="entry name" value="Znf_C2H2_sf"/>
</dbReference>
<dbReference type="InterPro" id="IPR050717">
    <property type="entry name" value="C2H2-ZF_Transcription_Reg"/>
</dbReference>
<keyword evidence="5" id="KW-0862">Zinc</keyword>
<feature type="region of interest" description="Disordered" evidence="11">
    <location>
        <begin position="443"/>
        <end position="472"/>
    </location>
</feature>
<protein>
    <recommendedName>
        <fullName evidence="12">C2H2-type domain-containing protein</fullName>
    </recommendedName>
</protein>
<dbReference type="SMART" id="SM00355">
    <property type="entry name" value="ZnF_C2H2"/>
    <property type="match status" value="2"/>
</dbReference>
<keyword evidence="2" id="KW-0479">Metal-binding</keyword>
<dbReference type="PANTHER" id="PTHR14196">
    <property type="entry name" value="ODD-SKIPPED - RELATED"/>
    <property type="match status" value="1"/>
</dbReference>
<dbReference type="GO" id="GO:0009880">
    <property type="term" value="P:embryonic pattern specification"/>
    <property type="evidence" value="ECO:0007669"/>
    <property type="project" value="TreeGrafter"/>
</dbReference>
<dbReference type="GO" id="GO:0000977">
    <property type="term" value="F:RNA polymerase II transcription regulatory region sequence-specific DNA binding"/>
    <property type="evidence" value="ECO:0007669"/>
    <property type="project" value="TreeGrafter"/>
</dbReference>
<dbReference type="OrthoDB" id="6077919at2759"/>
<keyword evidence="4 10" id="KW-0863">Zinc-finger</keyword>
<dbReference type="AlphaFoldDB" id="A0A834IRV4"/>
<feature type="domain" description="C2H2-type" evidence="12">
    <location>
        <begin position="508"/>
        <end position="535"/>
    </location>
</feature>
<dbReference type="PROSITE" id="PS00028">
    <property type="entry name" value="ZINC_FINGER_C2H2_1"/>
    <property type="match status" value="2"/>
</dbReference>
<dbReference type="Pfam" id="PF00096">
    <property type="entry name" value="zf-C2H2"/>
    <property type="match status" value="2"/>
</dbReference>
<keyword evidence="7" id="KW-0238">DNA-binding</keyword>
<evidence type="ECO:0000313" key="13">
    <source>
        <dbReference type="EMBL" id="KAF7284886.1"/>
    </source>
</evidence>
<evidence type="ECO:0000256" key="3">
    <source>
        <dbReference type="ARBA" id="ARBA00022737"/>
    </source>
</evidence>
<evidence type="ECO:0000256" key="5">
    <source>
        <dbReference type="ARBA" id="ARBA00022833"/>
    </source>
</evidence>
<keyword evidence="6" id="KW-0805">Transcription regulation</keyword>
<accession>A0A834IRV4</accession>
<evidence type="ECO:0000256" key="10">
    <source>
        <dbReference type="PROSITE-ProRule" id="PRU00042"/>
    </source>
</evidence>